<reference evidence="6" key="1">
    <citation type="submission" date="2024-05" db="EMBL/GenBank/DDBJ databases">
        <title>Alkalihalobacillus sp. strain MEB203 novel alkaliphilic bacterium from Lonar Lake, India.</title>
        <authorList>
            <person name="Joshi A."/>
            <person name="Thite S."/>
            <person name="Mengade P."/>
        </authorList>
    </citation>
    <scope>NUCLEOTIDE SEQUENCE</scope>
    <source>
        <strain evidence="6">MEB 203</strain>
    </source>
</reference>
<dbReference type="Proteomes" id="UP001148125">
    <property type="component" value="Unassembled WGS sequence"/>
</dbReference>
<protein>
    <submittedName>
        <fullName evidence="6">DNA translocase FtsK</fullName>
    </submittedName>
</protein>
<evidence type="ECO:0000256" key="3">
    <source>
        <dbReference type="PROSITE-ProRule" id="PRU00289"/>
    </source>
</evidence>
<sequence>MNKSEKLLGQWVCNVLLKHFEEHQKENTPKLFIKVSGLLEQDVEALLNYLEIKQENFNKYYEPIIRLIKANDNFVQYNLKEHETSTWLRNNTRFKQALVIIINDITPEAQSLENLFAIDEAFLLSNNGIELLYEVLASDYNFVSEEIEDLKEFIYMYSELAEPQLRNLVEFISNVVESNFDSTVKRIQNNLPTLGLFVDNHLSISSSSIKRLRRNYGLANLQDRNANTEKLQERLYTFLDSEEKNGYTNEIWELTTPEQFLEDTLNFVNKKDLALLKYNFELIEEVFNFKEKTTLTDRIKEALSYEERPKEDKTLIDQGIEAIEQNEDPDDIQDFYEEFETQLQPSPDLKKIISRRIEKLRHPSDYEDLYDALLYECFSLIDENINEENISECSFTLSVVSNQLPENIQQLITIYLYNIERVIPRISFKQEPITVDATGKSDEVTFKLEFNLKGEKISQKSFKIINLTNNYLNNLIEGVNNNKLPYIREYIEDAVEEIDVKEKVLKEIELYITSREKTIQEHFDKFNKFCIIYLEVLKSVSNNGIFSIDLIELENQLETLLGGINHSVQVTQHIYSSLNYMGSIDEVNSKIDHTGVVTSRTLTIFNPLRLISYLKRYKGIEEQLNDWINRAAEQRLHVEQQNNYLDYVTDQLAQLSPRYFSIESDDRFLIEIGETMGQGRFVLNNEIMDNTDHLSKELSDELVKVTKNYLEVYPYAKDGLDILYLYCQSADVVINSIDQLFKKVRGLTKLRLTIHSSQSANIHQKINKWIEIREEYTKPEISSKFPKVEIKVVSGVSVDKVFDQIDQHMIDADLVVLADYFGQSDQVRYTFDKINPKRSTDWFEPVYNEPLLVTEAVKRIPYVSERLPVSLQLFYKMQYMIQKHAMLDDNELYVLKNTITINNVSSALIDRIHERFNWIMIMDRFLDKSLLQKTSSKAQIIQYRSKAGKNKNYKLILSSSKYIRKLHNKLEDYGYYDRVLRKTIEILKNNSIDRNKIIETVDVVKEISGALVLKAIGPGKYAHEMLSTYLTLKAYKEDSKQNTLQVWSLCDELPWFHSKGRRPDIVITKIEQTDDKINIVFSIKELKFVNHRIFERERTDAVKQIESAETLYKSIFNFNENYSDSLYWRDELVHYLVERNAYTPGEAYILKDLQHTPIEDITVEIDTSIEVFCYTSNLLEYDFAKGENNIYEDKINGKYMNKIYPRSYILEQLGTSEVEQPDYDELNSDQEGDQQKFFEEKVNLSENENAIDEGANSDIKEEYNDSSQEEQVANISRGNIDTEDSEPRVINDRENKPGEPNTDVNLTREEQDVTSEINNINEEEKVKKDTVTSNHNSDIIYAEVAALADLDLRYNHNENQDYTNLKRQYINKLTSNFSRNKIDIEVEDVIVGPGVIRLIVRIPSTISEKKITSRRRDIQLWLAARQEPNIEIDRDRINIDIVREDPETIYFEQFMALIRDQLVDKINDKNLIAPLGLDPLSQSITIDLADSMTPHLLVGGTTGSGKSVTLNSIILGIMCLYKPENVQFVFIDPKKVEFTYYEEKIHTKEVVTDLEDAADTLDKMIIEMEYRYDLFKKEYAANINEYIEIKNEVLPRIVIVFDEFADFMNQDKELAKRVETSVLRLGQKARAAGIHLIICTQHPKADVIDTNIRNNLGARLALRTADATASNVILDQDGADRLAGKGDFLAKVAFGQVSRGKSPFLTPTVKRALLKYFEEDTSR</sequence>
<name>A0ABT5VFX8_9BACI</name>
<evidence type="ECO:0000256" key="4">
    <source>
        <dbReference type="SAM" id="MobiDB-lite"/>
    </source>
</evidence>
<dbReference type="InterPro" id="IPR027417">
    <property type="entry name" value="P-loop_NTPase"/>
</dbReference>
<dbReference type="EMBL" id="JAOTPO010000008">
    <property type="protein sequence ID" value="MDE5414180.1"/>
    <property type="molecule type" value="Genomic_DNA"/>
</dbReference>
<dbReference type="Pfam" id="PF01580">
    <property type="entry name" value="FtsK_SpoIIIE"/>
    <property type="match status" value="1"/>
</dbReference>
<keyword evidence="7" id="KW-1185">Reference proteome</keyword>
<feature type="compositionally biased region" description="Polar residues" evidence="4">
    <location>
        <begin position="1265"/>
        <end position="1279"/>
    </location>
</feature>
<feature type="compositionally biased region" description="Basic and acidic residues" evidence="4">
    <location>
        <begin position="1285"/>
        <end position="1297"/>
    </location>
</feature>
<feature type="domain" description="FtsK" evidence="5">
    <location>
        <begin position="1481"/>
        <end position="1671"/>
    </location>
</feature>
<keyword evidence="2 3" id="KW-0067">ATP-binding</keyword>
<evidence type="ECO:0000259" key="5">
    <source>
        <dbReference type="PROSITE" id="PS50901"/>
    </source>
</evidence>
<dbReference type="InterPro" id="IPR002543">
    <property type="entry name" value="FtsK_dom"/>
</dbReference>
<dbReference type="PROSITE" id="PS50901">
    <property type="entry name" value="FTSK"/>
    <property type="match status" value="1"/>
</dbReference>
<evidence type="ECO:0000256" key="2">
    <source>
        <dbReference type="ARBA" id="ARBA00022840"/>
    </source>
</evidence>
<gene>
    <name evidence="6" type="ORF">N7Z68_12420</name>
</gene>
<keyword evidence="1 3" id="KW-0547">Nucleotide-binding</keyword>
<comment type="caution">
    <text evidence="6">The sequence shown here is derived from an EMBL/GenBank/DDBJ whole genome shotgun (WGS) entry which is preliminary data.</text>
</comment>
<evidence type="ECO:0000256" key="1">
    <source>
        <dbReference type="ARBA" id="ARBA00022741"/>
    </source>
</evidence>
<proteinExistence type="predicted"/>
<dbReference type="Gene3D" id="3.40.50.300">
    <property type="entry name" value="P-loop containing nucleotide triphosphate hydrolases"/>
    <property type="match status" value="1"/>
</dbReference>
<feature type="binding site" evidence="3">
    <location>
        <begin position="1500"/>
        <end position="1507"/>
    </location>
    <ligand>
        <name>ATP</name>
        <dbReference type="ChEBI" id="CHEBI:30616"/>
    </ligand>
</feature>
<dbReference type="RefSeq" id="WP_275118796.1">
    <property type="nucleotide sequence ID" value="NZ_JAOTPO010000008.1"/>
</dbReference>
<dbReference type="CDD" id="cd01127">
    <property type="entry name" value="TrwB_TraG_TraD_VirD4"/>
    <property type="match status" value="1"/>
</dbReference>
<dbReference type="Gene3D" id="3.30.980.40">
    <property type="match status" value="1"/>
</dbReference>
<dbReference type="PANTHER" id="PTHR22683:SF1">
    <property type="entry name" value="TYPE VII SECRETION SYSTEM PROTEIN ESSC"/>
    <property type="match status" value="1"/>
</dbReference>
<evidence type="ECO:0000313" key="6">
    <source>
        <dbReference type="EMBL" id="MDE5414180.1"/>
    </source>
</evidence>
<dbReference type="InterPro" id="IPR050206">
    <property type="entry name" value="FtsK/SpoIIIE/SftA"/>
</dbReference>
<evidence type="ECO:0000313" key="7">
    <source>
        <dbReference type="Proteomes" id="UP001148125"/>
    </source>
</evidence>
<feature type="region of interest" description="Disordered" evidence="4">
    <location>
        <begin position="1247"/>
        <end position="1306"/>
    </location>
</feature>
<dbReference type="PANTHER" id="PTHR22683">
    <property type="entry name" value="SPORULATION PROTEIN RELATED"/>
    <property type="match status" value="1"/>
</dbReference>
<organism evidence="6 7">
    <name type="scientific">Alkalihalobacterium chitinilyticum</name>
    <dbReference type="NCBI Taxonomy" id="2980103"/>
    <lineage>
        <taxon>Bacteria</taxon>
        <taxon>Bacillati</taxon>
        <taxon>Bacillota</taxon>
        <taxon>Bacilli</taxon>
        <taxon>Bacillales</taxon>
        <taxon>Bacillaceae</taxon>
        <taxon>Alkalihalobacterium</taxon>
    </lineage>
</organism>
<dbReference type="SUPFAM" id="SSF52540">
    <property type="entry name" value="P-loop containing nucleoside triphosphate hydrolases"/>
    <property type="match status" value="1"/>
</dbReference>
<accession>A0ABT5VFX8</accession>